<dbReference type="Proteomes" id="UP001153069">
    <property type="component" value="Unassembled WGS sequence"/>
</dbReference>
<accession>A0A9N8HFG7</accession>
<name>A0A9N8HFG7_9STRA</name>
<dbReference type="SUPFAM" id="SSF53474">
    <property type="entry name" value="alpha/beta-Hydrolases"/>
    <property type="match status" value="1"/>
</dbReference>
<evidence type="ECO:0000313" key="2">
    <source>
        <dbReference type="EMBL" id="CAB9508483.1"/>
    </source>
</evidence>
<evidence type="ECO:0000313" key="3">
    <source>
        <dbReference type="Proteomes" id="UP001153069"/>
    </source>
</evidence>
<organism evidence="2 3">
    <name type="scientific">Seminavis robusta</name>
    <dbReference type="NCBI Taxonomy" id="568900"/>
    <lineage>
        <taxon>Eukaryota</taxon>
        <taxon>Sar</taxon>
        <taxon>Stramenopiles</taxon>
        <taxon>Ochrophyta</taxon>
        <taxon>Bacillariophyta</taxon>
        <taxon>Bacillariophyceae</taxon>
        <taxon>Bacillariophycidae</taxon>
        <taxon>Naviculales</taxon>
        <taxon>Naviculaceae</taxon>
        <taxon>Seminavis</taxon>
    </lineage>
</organism>
<dbReference type="InterPro" id="IPR029059">
    <property type="entry name" value="AB_hydrolase_5"/>
</dbReference>
<dbReference type="OrthoDB" id="46590at2759"/>
<feature type="domain" description="Alpha/beta hydrolase fold-5" evidence="1">
    <location>
        <begin position="82"/>
        <end position="243"/>
    </location>
</feature>
<proteinExistence type="predicted"/>
<dbReference type="EMBL" id="CAICTM010000348">
    <property type="protein sequence ID" value="CAB9508483.1"/>
    <property type="molecule type" value="Genomic_DNA"/>
</dbReference>
<evidence type="ECO:0000259" key="1">
    <source>
        <dbReference type="Pfam" id="PF12695"/>
    </source>
</evidence>
<gene>
    <name evidence="2" type="ORF">SEMRO_349_G123400.1</name>
</gene>
<dbReference type="AlphaFoldDB" id="A0A9N8HFG7"/>
<keyword evidence="3" id="KW-1185">Reference proteome</keyword>
<protein>
    <submittedName>
        <fullName evidence="2">Inherit from bactNOG: Carboxymethylenebutenolidase-related protein</fullName>
    </submittedName>
</protein>
<sequence length="319" mass="34508">MSNLDLLFLATGEQQLHSLQGYTSPPLPIALEATPEPYRDDAVIDEARAIAAAGSCSANGNRCQIPFTVSPDLFPEPSKVGMIFYTGALVDPRSYAPIADIVANRYGIPAVVPIFAGDRAFLFGLCDSGRLDLAKAEFPDVEKWVLAGHSLGGIAAMSDMWQRMEAGDDAAAGLVMLAADVRRDLGCGATDYSNSSLPMASLIGSLDGLMDRTQWEEHSMYASPETFVMDIYGAAHASFGAYDDSARFDLLGQTDGKPLVPSNIVWDLAAAAIAHVAARTGVDLPERVEPPDLHEEAFLEQWPRAVLRRLLRKVLWLPW</sequence>
<reference evidence="2" key="1">
    <citation type="submission" date="2020-06" db="EMBL/GenBank/DDBJ databases">
        <authorList>
            <consortium name="Plant Systems Biology data submission"/>
        </authorList>
    </citation>
    <scope>NUCLEOTIDE SEQUENCE</scope>
    <source>
        <strain evidence="2">D6</strain>
    </source>
</reference>
<dbReference type="GO" id="GO:0016787">
    <property type="term" value="F:hydrolase activity"/>
    <property type="evidence" value="ECO:0007669"/>
    <property type="project" value="InterPro"/>
</dbReference>
<dbReference type="InterPro" id="IPR029058">
    <property type="entry name" value="AB_hydrolase_fold"/>
</dbReference>
<dbReference type="Pfam" id="PF12695">
    <property type="entry name" value="Abhydrolase_5"/>
    <property type="match status" value="1"/>
</dbReference>
<comment type="caution">
    <text evidence="2">The sequence shown here is derived from an EMBL/GenBank/DDBJ whole genome shotgun (WGS) entry which is preliminary data.</text>
</comment>
<dbReference type="Gene3D" id="3.40.50.1820">
    <property type="entry name" value="alpha/beta hydrolase"/>
    <property type="match status" value="1"/>
</dbReference>